<protein>
    <recommendedName>
        <fullName evidence="3">Integral membrane protein</fullName>
    </recommendedName>
</protein>
<feature type="transmembrane region" description="Helical" evidence="1">
    <location>
        <begin position="182"/>
        <end position="202"/>
    </location>
</feature>
<evidence type="ECO:0008006" key="3">
    <source>
        <dbReference type="Google" id="ProtNLM"/>
    </source>
</evidence>
<keyword evidence="1" id="KW-0472">Membrane</keyword>
<feature type="transmembrane region" description="Helical" evidence="1">
    <location>
        <begin position="6"/>
        <end position="30"/>
    </location>
</feature>
<keyword evidence="1" id="KW-0812">Transmembrane</keyword>
<reference evidence="2" key="1">
    <citation type="submission" date="2020-02" db="EMBL/GenBank/DDBJ databases">
        <authorList>
            <person name="Meier V. D."/>
        </authorList>
    </citation>
    <scope>NUCLEOTIDE SEQUENCE</scope>
    <source>
        <strain evidence="2">AVDCRST_MAG82</strain>
    </source>
</reference>
<accession>A0A6J4NZ08</accession>
<evidence type="ECO:0000256" key="1">
    <source>
        <dbReference type="SAM" id="Phobius"/>
    </source>
</evidence>
<feature type="transmembrane region" description="Helical" evidence="1">
    <location>
        <begin position="211"/>
        <end position="230"/>
    </location>
</feature>
<dbReference type="EMBL" id="CADCVA010000014">
    <property type="protein sequence ID" value="CAA9399300.1"/>
    <property type="molecule type" value="Genomic_DNA"/>
</dbReference>
<feature type="transmembrane region" description="Helical" evidence="1">
    <location>
        <begin position="42"/>
        <end position="65"/>
    </location>
</feature>
<dbReference type="AlphaFoldDB" id="A0A6J4NZ08"/>
<proteinExistence type="predicted"/>
<organism evidence="2">
    <name type="scientific">uncultured Rubrobacteraceae bacterium</name>
    <dbReference type="NCBI Taxonomy" id="349277"/>
    <lineage>
        <taxon>Bacteria</taxon>
        <taxon>Bacillati</taxon>
        <taxon>Actinomycetota</taxon>
        <taxon>Rubrobacteria</taxon>
        <taxon>Rubrobacterales</taxon>
        <taxon>Rubrobacteraceae</taxon>
        <taxon>environmental samples</taxon>
    </lineage>
</organism>
<evidence type="ECO:0000313" key="2">
    <source>
        <dbReference type="EMBL" id="CAA9399300.1"/>
    </source>
</evidence>
<gene>
    <name evidence="2" type="ORF">AVDCRST_MAG82-111</name>
</gene>
<sequence>MVATAVYGVLTVCVVALVAVAGLVAVQRLVPAARRQEHNDVAGFIYAVVGVIYAVLLALMVIAVWEEHEAAKATVREEANELADVFWLAHRLPEPEGPRLQELALSYATVVAEEEWPRMARGDGSSPEAWALMDEMRLIMQNVEVDTRSEQVLFERGLEHIDALADARRERMVEAEEGIPGVLWAVLVLGGIITVGFTYLFGLENTWSHRLMVAAVAGLVALVLFTVASLEYPFSGGTRVAPEAFELVLERFEASDLGNPR</sequence>
<dbReference type="InterPro" id="IPR025333">
    <property type="entry name" value="DUF4239"/>
</dbReference>
<keyword evidence="1" id="KW-1133">Transmembrane helix</keyword>
<dbReference type="Pfam" id="PF14023">
    <property type="entry name" value="Bestrophin-like"/>
    <property type="match status" value="1"/>
</dbReference>
<name>A0A6J4NZ08_9ACTN</name>